<evidence type="ECO:0000256" key="2">
    <source>
        <dbReference type="ARBA" id="ARBA00008143"/>
    </source>
</evidence>
<evidence type="ECO:0000256" key="10">
    <source>
        <dbReference type="ARBA" id="ARBA00023237"/>
    </source>
</evidence>
<feature type="domain" description="TonB-dependent receptor plug" evidence="15">
    <location>
        <begin position="40"/>
        <end position="140"/>
    </location>
</feature>
<keyword evidence="10 11" id="KW-0998">Cell outer membrane</keyword>
<dbReference type="PANTHER" id="PTHR30069">
    <property type="entry name" value="TONB-DEPENDENT OUTER MEMBRANE RECEPTOR"/>
    <property type="match status" value="1"/>
</dbReference>
<comment type="similarity">
    <text evidence="2">Belongs to the TonB-dependent receptor family. Hemoglobin/haptoglobin binding protein subfamily.</text>
</comment>
<name>A0A0X8X9M6_HALHR</name>
<gene>
    <name evidence="16" type="primary">iutA</name>
    <name evidence="16" type="ORF">HH1059_13130</name>
</gene>
<dbReference type="InterPro" id="IPR012910">
    <property type="entry name" value="Plug_dom"/>
</dbReference>
<evidence type="ECO:0000259" key="15">
    <source>
        <dbReference type="Pfam" id="PF07715"/>
    </source>
</evidence>
<dbReference type="InterPro" id="IPR000531">
    <property type="entry name" value="Beta-barrel_TonB"/>
</dbReference>
<dbReference type="KEGG" id="hhk:HH1059_13130"/>
<evidence type="ECO:0000256" key="11">
    <source>
        <dbReference type="PROSITE-ProRule" id="PRU01360"/>
    </source>
</evidence>
<dbReference type="GO" id="GO:0044718">
    <property type="term" value="P:siderophore transmembrane transport"/>
    <property type="evidence" value="ECO:0007669"/>
    <property type="project" value="TreeGrafter"/>
</dbReference>
<protein>
    <submittedName>
        <fullName evidence="16">TonB-dependent receptor</fullName>
    </submittedName>
</protein>
<evidence type="ECO:0000256" key="9">
    <source>
        <dbReference type="ARBA" id="ARBA00023170"/>
    </source>
</evidence>
<feature type="region of interest" description="Disordered" evidence="13">
    <location>
        <begin position="1"/>
        <end position="44"/>
    </location>
</feature>
<dbReference type="RefSeq" id="WP_162549407.1">
    <property type="nucleotide sequence ID" value="NZ_AP017372.2"/>
</dbReference>
<evidence type="ECO:0000256" key="7">
    <source>
        <dbReference type="ARBA" id="ARBA00023077"/>
    </source>
</evidence>
<feature type="region of interest" description="Disordered" evidence="13">
    <location>
        <begin position="195"/>
        <end position="223"/>
    </location>
</feature>
<comment type="subcellular location">
    <subcellularLocation>
        <location evidence="1 11">Cell outer membrane</location>
        <topology evidence="1 11">Multi-pass membrane protein</topology>
    </subcellularLocation>
</comment>
<evidence type="ECO:0000256" key="4">
    <source>
        <dbReference type="ARBA" id="ARBA00022452"/>
    </source>
</evidence>
<keyword evidence="4 11" id="KW-1134">Transmembrane beta strand</keyword>
<keyword evidence="6" id="KW-0732">Signal</keyword>
<dbReference type="InterPro" id="IPR037066">
    <property type="entry name" value="Plug_dom_sf"/>
</dbReference>
<dbReference type="InterPro" id="IPR036942">
    <property type="entry name" value="Beta-barrel_TonB_sf"/>
</dbReference>
<evidence type="ECO:0000256" key="1">
    <source>
        <dbReference type="ARBA" id="ARBA00004571"/>
    </source>
</evidence>
<dbReference type="Proteomes" id="UP000218890">
    <property type="component" value="Chromosome"/>
</dbReference>
<evidence type="ECO:0000256" key="5">
    <source>
        <dbReference type="ARBA" id="ARBA00022692"/>
    </source>
</evidence>
<keyword evidence="3 11" id="KW-0813">Transport</keyword>
<organism evidence="16 17">
    <name type="scientific">Halorhodospira halochloris</name>
    <name type="common">Ectothiorhodospira halochloris</name>
    <dbReference type="NCBI Taxonomy" id="1052"/>
    <lineage>
        <taxon>Bacteria</taxon>
        <taxon>Pseudomonadati</taxon>
        <taxon>Pseudomonadota</taxon>
        <taxon>Gammaproteobacteria</taxon>
        <taxon>Chromatiales</taxon>
        <taxon>Ectothiorhodospiraceae</taxon>
        <taxon>Halorhodospira</taxon>
    </lineage>
</organism>
<dbReference type="Gene3D" id="2.170.130.10">
    <property type="entry name" value="TonB-dependent receptor, plug domain"/>
    <property type="match status" value="1"/>
</dbReference>
<keyword evidence="5 11" id="KW-0812">Transmembrane</keyword>
<evidence type="ECO:0000256" key="6">
    <source>
        <dbReference type="ARBA" id="ARBA00022729"/>
    </source>
</evidence>
<dbReference type="InterPro" id="IPR039426">
    <property type="entry name" value="TonB-dep_rcpt-like"/>
</dbReference>
<dbReference type="Pfam" id="PF00593">
    <property type="entry name" value="TonB_dep_Rec_b-barrel"/>
    <property type="match status" value="1"/>
</dbReference>
<keyword evidence="17" id="KW-1185">Reference proteome</keyword>
<dbReference type="SUPFAM" id="SSF56935">
    <property type="entry name" value="Porins"/>
    <property type="match status" value="1"/>
</dbReference>
<dbReference type="AlphaFoldDB" id="A0A0X8X9M6"/>
<evidence type="ECO:0000256" key="8">
    <source>
        <dbReference type="ARBA" id="ARBA00023136"/>
    </source>
</evidence>
<accession>A0A0X8X9M6</accession>
<dbReference type="PANTHER" id="PTHR30069:SF29">
    <property type="entry name" value="HEMOGLOBIN AND HEMOGLOBIN-HAPTOGLOBIN-BINDING PROTEIN 1-RELATED"/>
    <property type="match status" value="1"/>
</dbReference>
<keyword evidence="9 16" id="KW-0675">Receptor</keyword>
<dbReference type="GO" id="GO:0015344">
    <property type="term" value="F:siderophore uptake transmembrane transporter activity"/>
    <property type="evidence" value="ECO:0007669"/>
    <property type="project" value="TreeGrafter"/>
</dbReference>
<evidence type="ECO:0000259" key="14">
    <source>
        <dbReference type="Pfam" id="PF00593"/>
    </source>
</evidence>
<reference evidence="16" key="1">
    <citation type="submission" date="2016-02" db="EMBL/GenBank/DDBJ databases">
        <title>Halorhodospira halochloris DSM-1059 complete genome, version 2.</title>
        <authorList>
            <person name="Tsukatani Y."/>
        </authorList>
    </citation>
    <scope>NUCLEOTIDE SEQUENCE</scope>
    <source>
        <strain evidence="16">DSM 1059</strain>
    </source>
</reference>
<feature type="domain" description="TonB-dependent receptor-like beta-barrel" evidence="14">
    <location>
        <begin position="260"/>
        <end position="678"/>
    </location>
</feature>
<evidence type="ECO:0000256" key="3">
    <source>
        <dbReference type="ARBA" id="ARBA00022448"/>
    </source>
</evidence>
<dbReference type="CDD" id="cd01347">
    <property type="entry name" value="ligand_gated_channel"/>
    <property type="match status" value="1"/>
</dbReference>
<sequence length="703" mass="79759">MAAGYSAGSSADDNANDPLFHHGLDPVTVTAPTRSERARDESPGSIEVITSEQIKRSGATMLDQVLRNQSSMFVSPDGTSHSIRGAKREDTVILIDGRRVLGEPSRRYALNRIPTGRIDRIEIVKGPGSVLYGSDALGGVINIVTRRPEPGLQGSIDLQAGARTEDGEAQQYNASFNLLGGSEDTLVSLFGQAQSRDGYKEEETGNVGLGGDRTPPSDAPPPGWASELDDLEDTYTIDEYRRDEADVYTIGGSLEHWFNDRFSVALEGSYMKEERRRDYINTGRNNTALEHNDSYRPAFNIPVSWHDDNQRYEIAASADWQATDNLALNHRIYYSRYEKDRFVPVIPYQDLGWATQSESDFRERDITLTDLRNEFLSTWTPDPNHTLQLGFEHLDHEQEDHIDGQQGSTRWQAGVFAQHEWQATDRLDVIYGARYDDASIDQDNTSVEGGIIYALAPQMQLRANYAQGFKYPETRDLYADTHTPAGDLNLGARVIRDEKKDTHELDPEESENLEIGLRGSLGTPRERELRYDLSAFYTEIDNRIERVRYRDEGYRTFYNIGKSRTRGLEAAIEADWSPTWGTDLSITWLEDASWREVTRQDLDYEFIPNAPEFSGMASIRWQPREAWSLQARARFTDEYYTATDDDEVDESYTTVDLNANYRPTNWEGTRFYAAVDNIFDEGNDSSLYADPGRFARVGMEYEF</sequence>
<evidence type="ECO:0000313" key="16">
    <source>
        <dbReference type="EMBL" id="BAU58021.1"/>
    </source>
</evidence>
<dbReference type="GO" id="GO:0009279">
    <property type="term" value="C:cell outer membrane"/>
    <property type="evidence" value="ECO:0007669"/>
    <property type="project" value="UniProtKB-SubCell"/>
</dbReference>
<evidence type="ECO:0000256" key="12">
    <source>
        <dbReference type="RuleBase" id="RU003357"/>
    </source>
</evidence>
<evidence type="ECO:0000256" key="13">
    <source>
        <dbReference type="SAM" id="MobiDB-lite"/>
    </source>
</evidence>
<dbReference type="EMBL" id="AP017372">
    <property type="protein sequence ID" value="BAU58021.1"/>
    <property type="molecule type" value="Genomic_DNA"/>
</dbReference>
<keyword evidence="7 12" id="KW-0798">TonB box</keyword>
<dbReference type="Gene3D" id="2.40.170.20">
    <property type="entry name" value="TonB-dependent receptor, beta-barrel domain"/>
    <property type="match status" value="1"/>
</dbReference>
<dbReference type="Pfam" id="PF07715">
    <property type="entry name" value="Plug"/>
    <property type="match status" value="1"/>
</dbReference>
<feature type="compositionally biased region" description="Low complexity" evidence="13">
    <location>
        <begin position="1"/>
        <end position="17"/>
    </location>
</feature>
<keyword evidence="8 11" id="KW-0472">Membrane</keyword>
<evidence type="ECO:0000313" key="17">
    <source>
        <dbReference type="Proteomes" id="UP000218890"/>
    </source>
</evidence>
<proteinExistence type="inferred from homology"/>
<dbReference type="PROSITE" id="PS52016">
    <property type="entry name" value="TONB_DEPENDENT_REC_3"/>
    <property type="match status" value="1"/>
</dbReference>